<protein>
    <submittedName>
        <fullName evidence="9">DNA-binding NtrC family response regulator</fullName>
    </submittedName>
</protein>
<dbReference type="InterPro" id="IPR009057">
    <property type="entry name" value="Homeodomain-like_sf"/>
</dbReference>
<feature type="domain" description="Sigma-54 factor interaction" evidence="7">
    <location>
        <begin position="150"/>
        <end position="379"/>
    </location>
</feature>
<dbReference type="AlphaFoldDB" id="A0A4R6UMJ5"/>
<evidence type="ECO:0000256" key="2">
    <source>
        <dbReference type="ARBA" id="ARBA00022840"/>
    </source>
</evidence>
<dbReference type="GO" id="GO:0043565">
    <property type="term" value="F:sequence-specific DNA binding"/>
    <property type="evidence" value="ECO:0007669"/>
    <property type="project" value="InterPro"/>
</dbReference>
<dbReference type="GO" id="GO:0005524">
    <property type="term" value="F:ATP binding"/>
    <property type="evidence" value="ECO:0007669"/>
    <property type="project" value="UniProtKB-KW"/>
</dbReference>
<dbReference type="SUPFAM" id="SSF52540">
    <property type="entry name" value="P-loop containing nucleoside triphosphate hydrolases"/>
    <property type="match status" value="1"/>
</dbReference>
<dbReference type="InterPro" id="IPR058031">
    <property type="entry name" value="AAA_lid_NorR"/>
</dbReference>
<dbReference type="InterPro" id="IPR027417">
    <property type="entry name" value="P-loop_NTPase"/>
</dbReference>
<dbReference type="PROSITE" id="PS00688">
    <property type="entry name" value="SIGMA54_INTERACT_3"/>
    <property type="match status" value="1"/>
</dbReference>
<dbReference type="RefSeq" id="WP_133590106.1">
    <property type="nucleotide sequence ID" value="NZ_CP037953.1"/>
</dbReference>
<evidence type="ECO:0000259" key="7">
    <source>
        <dbReference type="PROSITE" id="PS50045"/>
    </source>
</evidence>
<dbReference type="GO" id="GO:0006355">
    <property type="term" value="P:regulation of DNA-templated transcription"/>
    <property type="evidence" value="ECO:0007669"/>
    <property type="project" value="InterPro"/>
</dbReference>
<reference evidence="9 10" key="1">
    <citation type="submission" date="2019-03" db="EMBL/GenBank/DDBJ databases">
        <title>Genomic Encyclopedia of Type Strains, Phase IV (KMG-IV): sequencing the most valuable type-strain genomes for metagenomic binning, comparative biology and taxonomic classification.</title>
        <authorList>
            <person name="Goeker M."/>
        </authorList>
    </citation>
    <scope>NUCLEOTIDE SEQUENCE [LARGE SCALE GENOMIC DNA]</scope>
    <source>
        <strain evidence="9 10">DSM 103792</strain>
    </source>
</reference>
<keyword evidence="3" id="KW-0805">Transcription regulation</keyword>
<feature type="modified residue" description="4-aspartylphosphate" evidence="6">
    <location>
        <position position="53"/>
    </location>
</feature>
<keyword evidence="4 9" id="KW-0238">DNA-binding</keyword>
<dbReference type="Proteomes" id="UP000295375">
    <property type="component" value="Unassembled WGS sequence"/>
</dbReference>
<keyword evidence="10" id="KW-1185">Reference proteome</keyword>
<evidence type="ECO:0000313" key="10">
    <source>
        <dbReference type="Proteomes" id="UP000295375"/>
    </source>
</evidence>
<dbReference type="PROSITE" id="PS50110">
    <property type="entry name" value="RESPONSE_REGULATORY"/>
    <property type="match status" value="1"/>
</dbReference>
<dbReference type="InterPro" id="IPR025944">
    <property type="entry name" value="Sigma_54_int_dom_CS"/>
</dbReference>
<dbReference type="Pfam" id="PF25601">
    <property type="entry name" value="AAA_lid_14"/>
    <property type="match status" value="1"/>
</dbReference>
<gene>
    <name evidence="9" type="ORF">EV696_10756</name>
</gene>
<dbReference type="PROSITE" id="PS50045">
    <property type="entry name" value="SIGMA54_INTERACT_4"/>
    <property type="match status" value="1"/>
</dbReference>
<dbReference type="InterPro" id="IPR025943">
    <property type="entry name" value="Sigma_54_int_dom_ATP-bd_2"/>
</dbReference>
<dbReference type="PRINTS" id="PR01590">
    <property type="entry name" value="HTHFIS"/>
</dbReference>
<dbReference type="Gene3D" id="3.40.50.2300">
    <property type="match status" value="1"/>
</dbReference>
<dbReference type="InterPro" id="IPR002197">
    <property type="entry name" value="HTH_Fis"/>
</dbReference>
<evidence type="ECO:0000313" key="9">
    <source>
        <dbReference type="EMBL" id="TDQ48320.1"/>
    </source>
</evidence>
<dbReference type="InterPro" id="IPR002078">
    <property type="entry name" value="Sigma_54_int"/>
</dbReference>
<dbReference type="OrthoDB" id="9804019at2"/>
<accession>A0A4R6UMJ5</accession>
<dbReference type="PROSITE" id="PS00676">
    <property type="entry name" value="SIGMA54_INTERACT_2"/>
    <property type="match status" value="1"/>
</dbReference>
<dbReference type="CDD" id="cd00156">
    <property type="entry name" value="REC"/>
    <property type="match status" value="1"/>
</dbReference>
<keyword evidence="2" id="KW-0067">ATP-binding</keyword>
<dbReference type="SMART" id="SM00382">
    <property type="entry name" value="AAA"/>
    <property type="match status" value="1"/>
</dbReference>
<dbReference type="SMART" id="SM00448">
    <property type="entry name" value="REC"/>
    <property type="match status" value="1"/>
</dbReference>
<evidence type="ECO:0000256" key="6">
    <source>
        <dbReference type="PROSITE-ProRule" id="PRU00169"/>
    </source>
</evidence>
<dbReference type="PANTHER" id="PTHR32071:SF113">
    <property type="entry name" value="ALGINATE BIOSYNTHESIS TRANSCRIPTIONAL REGULATORY PROTEIN ALGB"/>
    <property type="match status" value="1"/>
</dbReference>
<dbReference type="InterPro" id="IPR011006">
    <property type="entry name" value="CheY-like_superfamily"/>
</dbReference>
<keyword evidence="1" id="KW-0547">Nucleotide-binding</keyword>
<organism evidence="9 10">
    <name type="scientific">Permianibacter aggregans</name>
    <dbReference type="NCBI Taxonomy" id="1510150"/>
    <lineage>
        <taxon>Bacteria</taxon>
        <taxon>Pseudomonadati</taxon>
        <taxon>Pseudomonadota</taxon>
        <taxon>Gammaproteobacteria</taxon>
        <taxon>Pseudomonadales</taxon>
        <taxon>Pseudomonadaceae</taxon>
        <taxon>Permianibacter</taxon>
    </lineage>
</organism>
<dbReference type="Gene3D" id="1.10.10.60">
    <property type="entry name" value="Homeodomain-like"/>
    <property type="match status" value="1"/>
</dbReference>
<dbReference type="Gene3D" id="1.10.8.60">
    <property type="match status" value="1"/>
</dbReference>
<sequence>MNLPILIADDDSDVLRALRLLLKNAGYAIDSVSTPAKVIEQWQQRDYALLLMDMNYRQDTTSGQEGLELISRLREQDASLSIVVMTGWGTVELAVEAMRRGANDFIEKPWDNTRLLTIIRQQLERRTQQQQQVRLSAENALLKSAQHNDWIADSAVMRQLMTKTASIANTDINVLLTGANGTGKSQLAQRLHEQSARASQPFISVNMGAIPEQLFESELFGHVKGAFTDARETRIGRFELADNGTLFLDEVGNLPLSQQAKLLRVLESGEFEKVGSNRRQHVNVRVISATNADLPTLIEKGQFRQDLYYRLCGLELRLPSLAERPEDILPLARHFLRQYSGKYQRPINGFSETAASALQAYAWPGNVRELKHCIERAVVLSEATQIEAEALALHASTANSVQGDWQALTMEQAEKRLLEMALARHDGNANAAAEALGLSRSAFYRRLEKYR</sequence>
<dbReference type="FunFam" id="3.40.50.300:FF:000006">
    <property type="entry name" value="DNA-binding transcriptional regulator NtrC"/>
    <property type="match status" value="1"/>
</dbReference>
<proteinExistence type="predicted"/>
<dbReference type="EMBL" id="SNYM01000007">
    <property type="protein sequence ID" value="TDQ48320.1"/>
    <property type="molecule type" value="Genomic_DNA"/>
</dbReference>
<dbReference type="Pfam" id="PF02954">
    <property type="entry name" value="HTH_8"/>
    <property type="match status" value="1"/>
</dbReference>
<dbReference type="Pfam" id="PF00072">
    <property type="entry name" value="Response_reg"/>
    <property type="match status" value="1"/>
</dbReference>
<dbReference type="Pfam" id="PF00158">
    <property type="entry name" value="Sigma54_activat"/>
    <property type="match status" value="1"/>
</dbReference>
<name>A0A4R6UMJ5_9GAMM</name>
<dbReference type="PANTHER" id="PTHR32071">
    <property type="entry name" value="TRANSCRIPTIONAL REGULATORY PROTEIN"/>
    <property type="match status" value="1"/>
</dbReference>
<dbReference type="InterPro" id="IPR001789">
    <property type="entry name" value="Sig_transdc_resp-reg_receiver"/>
</dbReference>
<comment type="caution">
    <text evidence="9">The sequence shown here is derived from an EMBL/GenBank/DDBJ whole genome shotgun (WGS) entry which is preliminary data.</text>
</comment>
<dbReference type="SUPFAM" id="SSF52172">
    <property type="entry name" value="CheY-like"/>
    <property type="match status" value="1"/>
</dbReference>
<dbReference type="CDD" id="cd00009">
    <property type="entry name" value="AAA"/>
    <property type="match status" value="1"/>
</dbReference>
<evidence type="ECO:0000256" key="3">
    <source>
        <dbReference type="ARBA" id="ARBA00023015"/>
    </source>
</evidence>
<dbReference type="Gene3D" id="3.40.50.300">
    <property type="entry name" value="P-loop containing nucleotide triphosphate hydrolases"/>
    <property type="match status" value="1"/>
</dbReference>
<evidence type="ECO:0000256" key="4">
    <source>
        <dbReference type="ARBA" id="ARBA00023125"/>
    </source>
</evidence>
<feature type="domain" description="Response regulatory" evidence="8">
    <location>
        <begin position="4"/>
        <end position="123"/>
    </location>
</feature>
<dbReference type="SUPFAM" id="SSF46689">
    <property type="entry name" value="Homeodomain-like"/>
    <property type="match status" value="1"/>
</dbReference>
<keyword evidence="5" id="KW-0804">Transcription</keyword>
<evidence type="ECO:0000256" key="1">
    <source>
        <dbReference type="ARBA" id="ARBA00022741"/>
    </source>
</evidence>
<keyword evidence="6" id="KW-0597">Phosphoprotein</keyword>
<evidence type="ECO:0000256" key="5">
    <source>
        <dbReference type="ARBA" id="ARBA00023163"/>
    </source>
</evidence>
<dbReference type="InterPro" id="IPR003593">
    <property type="entry name" value="AAA+_ATPase"/>
</dbReference>
<evidence type="ECO:0000259" key="8">
    <source>
        <dbReference type="PROSITE" id="PS50110"/>
    </source>
</evidence>
<dbReference type="GO" id="GO:0000160">
    <property type="term" value="P:phosphorelay signal transduction system"/>
    <property type="evidence" value="ECO:0007669"/>
    <property type="project" value="InterPro"/>
</dbReference>